<dbReference type="Proteomes" id="UP000789342">
    <property type="component" value="Unassembled WGS sequence"/>
</dbReference>
<name>A0A9N9F0D6_9GLOM</name>
<dbReference type="EMBL" id="CAJVPV010001567">
    <property type="protein sequence ID" value="CAG8501484.1"/>
    <property type="molecule type" value="Genomic_DNA"/>
</dbReference>
<accession>A0A9N9F0D6</accession>
<keyword evidence="2" id="KW-1185">Reference proteome</keyword>
<organism evidence="1 2">
    <name type="scientific">Acaulospora morrowiae</name>
    <dbReference type="NCBI Taxonomy" id="94023"/>
    <lineage>
        <taxon>Eukaryota</taxon>
        <taxon>Fungi</taxon>
        <taxon>Fungi incertae sedis</taxon>
        <taxon>Mucoromycota</taxon>
        <taxon>Glomeromycotina</taxon>
        <taxon>Glomeromycetes</taxon>
        <taxon>Diversisporales</taxon>
        <taxon>Acaulosporaceae</taxon>
        <taxon>Acaulospora</taxon>
    </lineage>
</organism>
<evidence type="ECO:0000313" key="1">
    <source>
        <dbReference type="EMBL" id="CAG8501484.1"/>
    </source>
</evidence>
<gene>
    <name evidence="1" type="ORF">AMORRO_LOCUS3273</name>
</gene>
<reference evidence="1" key="1">
    <citation type="submission" date="2021-06" db="EMBL/GenBank/DDBJ databases">
        <authorList>
            <person name="Kallberg Y."/>
            <person name="Tangrot J."/>
            <person name="Rosling A."/>
        </authorList>
    </citation>
    <scope>NUCLEOTIDE SEQUENCE</scope>
    <source>
        <strain evidence="1">CL551</strain>
    </source>
</reference>
<sequence>MDSFTNPSLEKDIAFDLATQPALLKTNCGAENVHTTREQKKAIPCTRKNVPPLMTLIVHGSSHLCTYPSVQSYLKYAILVWSNVIGLVI</sequence>
<comment type="caution">
    <text evidence="1">The sequence shown here is derived from an EMBL/GenBank/DDBJ whole genome shotgun (WGS) entry which is preliminary data.</text>
</comment>
<proteinExistence type="predicted"/>
<dbReference type="AlphaFoldDB" id="A0A9N9F0D6"/>
<evidence type="ECO:0000313" key="2">
    <source>
        <dbReference type="Proteomes" id="UP000789342"/>
    </source>
</evidence>
<protein>
    <submittedName>
        <fullName evidence="1">18864_t:CDS:1</fullName>
    </submittedName>
</protein>